<evidence type="ECO:0000313" key="7">
    <source>
        <dbReference type="EMBL" id="CAD6494213.1"/>
    </source>
</evidence>
<dbReference type="InterPro" id="IPR008201">
    <property type="entry name" value="HepT-like"/>
</dbReference>
<reference evidence="7" key="1">
    <citation type="submission" date="2020-10" db="EMBL/GenBank/DDBJ databases">
        <authorList>
            <person name="Hahn C.J."/>
            <person name="Laso-Perez R."/>
            <person name="Vulcano F."/>
            <person name="Vaziourakis K.-M."/>
            <person name="Stokke R."/>
            <person name="Steen I.H."/>
            <person name="Teske A."/>
            <person name="Boetius A."/>
            <person name="Liebeke M."/>
            <person name="Amann R."/>
            <person name="Knittel K."/>
        </authorList>
    </citation>
    <scope>NUCLEOTIDE SEQUENCE</scope>
    <source>
        <strain evidence="7">Gfbio:e3339647-f889-4370-9287-4fb5cb688e4c:AG392J18_GoMArc1</strain>
    </source>
</reference>
<evidence type="ECO:0000256" key="3">
    <source>
        <dbReference type="ARBA" id="ARBA00022722"/>
    </source>
</evidence>
<keyword evidence="4" id="KW-0547">Nucleotide-binding</keyword>
<dbReference type="Gene3D" id="1.20.120.580">
    <property type="entry name" value="bsu32300-like"/>
    <property type="match status" value="1"/>
</dbReference>
<evidence type="ECO:0000256" key="1">
    <source>
        <dbReference type="ARBA" id="ARBA00022553"/>
    </source>
</evidence>
<comment type="caution">
    <text evidence="7">The sequence shown here is derived from an EMBL/GenBank/DDBJ whole genome shotgun (WGS) entry which is preliminary data.</text>
</comment>
<accession>A0A811TET6</accession>
<keyword evidence="1" id="KW-0597">Phosphoprotein</keyword>
<dbReference type="EMBL" id="CAJHIR010000040">
    <property type="protein sequence ID" value="CAD6494213.1"/>
    <property type="molecule type" value="Genomic_DNA"/>
</dbReference>
<protein>
    <recommendedName>
        <fullName evidence="9">DUF86 domain-containing protein</fullName>
    </recommendedName>
</protein>
<dbReference type="GO" id="GO:0000166">
    <property type="term" value="F:nucleotide binding"/>
    <property type="evidence" value="ECO:0007669"/>
    <property type="project" value="UniProtKB-KW"/>
</dbReference>
<dbReference type="InterPro" id="IPR037038">
    <property type="entry name" value="HepT-like_sf"/>
</dbReference>
<dbReference type="GO" id="GO:0110001">
    <property type="term" value="C:toxin-antitoxin complex"/>
    <property type="evidence" value="ECO:0007669"/>
    <property type="project" value="InterPro"/>
</dbReference>
<evidence type="ECO:0000256" key="5">
    <source>
        <dbReference type="ARBA" id="ARBA00022801"/>
    </source>
</evidence>
<keyword evidence="2" id="KW-1277">Toxin-antitoxin system</keyword>
<dbReference type="PANTHER" id="PTHR34139">
    <property type="entry name" value="UPF0331 PROTEIN MJ0127"/>
    <property type="match status" value="1"/>
</dbReference>
<evidence type="ECO:0000313" key="8">
    <source>
        <dbReference type="Proteomes" id="UP000612009"/>
    </source>
</evidence>
<evidence type="ECO:0008006" key="9">
    <source>
        <dbReference type="Google" id="ProtNLM"/>
    </source>
</evidence>
<name>A0A811TET6_9EURY</name>
<evidence type="ECO:0000256" key="4">
    <source>
        <dbReference type="ARBA" id="ARBA00022741"/>
    </source>
</evidence>
<gene>
    <name evidence="7" type="ORF">LAKADJCE_00667</name>
</gene>
<comment type="similarity">
    <text evidence="6">Belongs to the HepT RNase toxin family.</text>
</comment>
<dbReference type="Pfam" id="PF01934">
    <property type="entry name" value="HepT-like"/>
    <property type="match status" value="1"/>
</dbReference>
<dbReference type="AlphaFoldDB" id="A0A811TET6"/>
<keyword evidence="5" id="KW-0378">Hydrolase</keyword>
<evidence type="ECO:0000256" key="2">
    <source>
        <dbReference type="ARBA" id="ARBA00022649"/>
    </source>
</evidence>
<dbReference type="GO" id="GO:0004540">
    <property type="term" value="F:RNA nuclease activity"/>
    <property type="evidence" value="ECO:0007669"/>
    <property type="project" value="InterPro"/>
</dbReference>
<dbReference type="InterPro" id="IPR051813">
    <property type="entry name" value="HepT_RNase_toxin"/>
</dbReference>
<proteinExistence type="inferred from homology"/>
<dbReference type="GO" id="GO:0016787">
    <property type="term" value="F:hydrolase activity"/>
    <property type="evidence" value="ECO:0007669"/>
    <property type="project" value="UniProtKB-KW"/>
</dbReference>
<dbReference type="PANTHER" id="PTHR34139:SF1">
    <property type="entry name" value="RNASE MJ1380-RELATED"/>
    <property type="match status" value="1"/>
</dbReference>
<organism evidence="7 8">
    <name type="scientific">Candidatus Argoarchaeum ethanivorans</name>
    <dbReference type="NCBI Taxonomy" id="2608793"/>
    <lineage>
        <taxon>Archaea</taxon>
        <taxon>Methanobacteriati</taxon>
        <taxon>Methanobacteriota</taxon>
        <taxon>Stenosarchaea group</taxon>
        <taxon>Methanomicrobia</taxon>
        <taxon>Methanosarcinales</taxon>
        <taxon>Methanosarcinales incertae sedis</taxon>
        <taxon>GOM Arc I cluster</taxon>
        <taxon>Candidatus Argoarchaeum</taxon>
    </lineage>
</organism>
<evidence type="ECO:0000256" key="6">
    <source>
        <dbReference type="ARBA" id="ARBA00024207"/>
    </source>
</evidence>
<dbReference type="Proteomes" id="UP000612009">
    <property type="component" value="Unassembled WGS sequence"/>
</dbReference>
<sequence>MSKHRRDYILFIEDILTCIEKIERYTSNGSFEEFCENDMAVDAVIRNFEIIGEAVKKIPEKIRLKYADVEWKEAAGFRDILIHDYFGIDLEAVWDTVRNNIPSFEKQVVKVLKSEKTLEEE</sequence>
<keyword evidence="3" id="KW-0540">Nuclease</keyword>